<keyword evidence="4" id="KW-0804">Transcription</keyword>
<dbReference type="Proteomes" id="UP000193498">
    <property type="component" value="Unassembled WGS sequence"/>
</dbReference>
<name>A0A1Y1YS57_9FUNG</name>
<reference evidence="8 9" key="1">
    <citation type="submission" date="2016-07" db="EMBL/GenBank/DDBJ databases">
        <title>Pervasive Adenine N6-methylation of Active Genes in Fungi.</title>
        <authorList>
            <consortium name="DOE Joint Genome Institute"/>
            <person name="Mondo S.J."/>
            <person name="Dannebaum R.O."/>
            <person name="Kuo R.C."/>
            <person name="Labutti K."/>
            <person name="Haridas S."/>
            <person name="Kuo A."/>
            <person name="Salamov A."/>
            <person name="Ahrendt S.R."/>
            <person name="Lipzen A."/>
            <person name="Sullivan W."/>
            <person name="Andreopoulos W.B."/>
            <person name="Clum A."/>
            <person name="Lindquist E."/>
            <person name="Daum C."/>
            <person name="Ramamoorthy G.K."/>
            <person name="Gryganskyi A."/>
            <person name="Culley D."/>
            <person name="Magnuson J.K."/>
            <person name="James T.Y."/>
            <person name="O'Malley M.A."/>
            <person name="Stajich J.E."/>
            <person name="Spatafora J.W."/>
            <person name="Visel A."/>
            <person name="Grigoriev I.V."/>
        </authorList>
    </citation>
    <scope>NUCLEOTIDE SEQUENCE [LARGE SCALE GENOMIC DNA]</scope>
    <source>
        <strain evidence="8 9">CBS 931.73</strain>
    </source>
</reference>
<keyword evidence="9" id="KW-1185">Reference proteome</keyword>
<sequence>MEELMATSGRSWETAETKLLMDLRREMDHEFRVVKRNAILWKKLSDRMNTAGYSRTDKQCKEKWKNLLSEYKRTEGQKDVCEGEQQRIFPYYNHIKNILVKQPGSTLSSILDSPPPHLDNQSSNSPYHPAYNRFGQLNIPDSAERQSSSHYSYSNGPLRTSSTPDHFRDLTHSSPLRQQQPQPSHHWHSPKAPNVDGASVIYEVLGLMRQEITERRRWEEQVEARQLESRRREEAREQRREKRERERARRQRYYTQLLTSLAAQISPNASEFLPNRSKKSSNDTEKSAYTTST</sequence>
<evidence type="ECO:0000256" key="5">
    <source>
        <dbReference type="ARBA" id="ARBA00023242"/>
    </source>
</evidence>
<keyword evidence="5" id="KW-0539">Nucleus</keyword>
<dbReference type="PANTHER" id="PTHR21654">
    <property type="entry name" value="FI21293P1"/>
    <property type="match status" value="1"/>
</dbReference>
<comment type="subcellular location">
    <subcellularLocation>
        <location evidence="1">Nucleus</location>
    </subcellularLocation>
</comment>
<dbReference type="EMBL" id="MCFE01000077">
    <property type="protein sequence ID" value="ORY00860.1"/>
    <property type="molecule type" value="Genomic_DNA"/>
</dbReference>
<evidence type="ECO:0000256" key="3">
    <source>
        <dbReference type="ARBA" id="ARBA00023125"/>
    </source>
</evidence>
<dbReference type="InterPro" id="IPR044822">
    <property type="entry name" value="Myb_DNA-bind_4"/>
</dbReference>
<feature type="region of interest" description="Disordered" evidence="6">
    <location>
        <begin position="107"/>
        <end position="194"/>
    </location>
</feature>
<evidence type="ECO:0000259" key="7">
    <source>
        <dbReference type="PROSITE" id="PS50090"/>
    </source>
</evidence>
<feature type="compositionally biased region" description="Polar residues" evidence="6">
    <location>
        <begin position="145"/>
        <end position="164"/>
    </location>
</feature>
<comment type="caution">
    <text evidence="8">The sequence shown here is derived from an EMBL/GenBank/DDBJ whole genome shotgun (WGS) entry which is preliminary data.</text>
</comment>
<dbReference type="GO" id="GO:0003677">
    <property type="term" value="F:DNA binding"/>
    <property type="evidence" value="ECO:0007669"/>
    <property type="project" value="UniProtKB-KW"/>
</dbReference>
<gene>
    <name evidence="8" type="ORF">K493DRAFT_335195</name>
</gene>
<evidence type="ECO:0000256" key="4">
    <source>
        <dbReference type="ARBA" id="ARBA00023163"/>
    </source>
</evidence>
<feature type="compositionally biased region" description="Basic and acidic residues" evidence="6">
    <location>
        <begin position="216"/>
        <end position="247"/>
    </location>
</feature>
<feature type="region of interest" description="Disordered" evidence="6">
    <location>
        <begin position="216"/>
        <end position="249"/>
    </location>
</feature>
<evidence type="ECO:0000256" key="1">
    <source>
        <dbReference type="ARBA" id="ARBA00004123"/>
    </source>
</evidence>
<dbReference type="PANTHER" id="PTHR21654:SF84">
    <property type="entry name" value="SI:DKEY-66I24.7"/>
    <property type="match status" value="1"/>
</dbReference>
<accession>A0A1Y1YS57</accession>
<dbReference type="GO" id="GO:0005634">
    <property type="term" value="C:nucleus"/>
    <property type="evidence" value="ECO:0007669"/>
    <property type="project" value="UniProtKB-SubCell"/>
</dbReference>
<feature type="region of interest" description="Disordered" evidence="6">
    <location>
        <begin position="265"/>
        <end position="293"/>
    </location>
</feature>
<evidence type="ECO:0000256" key="6">
    <source>
        <dbReference type="SAM" id="MobiDB-lite"/>
    </source>
</evidence>
<proteinExistence type="predicted"/>
<dbReference type="AlphaFoldDB" id="A0A1Y1YS57"/>
<evidence type="ECO:0000313" key="9">
    <source>
        <dbReference type="Proteomes" id="UP000193498"/>
    </source>
</evidence>
<evidence type="ECO:0000313" key="8">
    <source>
        <dbReference type="EMBL" id="ORY00860.1"/>
    </source>
</evidence>
<dbReference type="GO" id="GO:0010468">
    <property type="term" value="P:regulation of gene expression"/>
    <property type="evidence" value="ECO:0007669"/>
    <property type="project" value="UniProtKB-ARBA"/>
</dbReference>
<feature type="compositionally biased region" description="Low complexity" evidence="6">
    <location>
        <begin position="172"/>
        <end position="184"/>
    </location>
</feature>
<dbReference type="InParanoid" id="A0A1Y1YS57"/>
<protein>
    <recommendedName>
        <fullName evidence="7">Myb-like domain-containing protein</fullName>
    </recommendedName>
</protein>
<feature type="domain" description="Myb-like" evidence="7">
    <location>
        <begin position="11"/>
        <end position="68"/>
    </location>
</feature>
<keyword evidence="3" id="KW-0238">DNA-binding</keyword>
<evidence type="ECO:0000256" key="2">
    <source>
        <dbReference type="ARBA" id="ARBA00023015"/>
    </source>
</evidence>
<dbReference type="Pfam" id="PF13837">
    <property type="entry name" value="Myb_DNA-bind_4"/>
    <property type="match status" value="1"/>
</dbReference>
<keyword evidence="2" id="KW-0805">Transcription regulation</keyword>
<dbReference type="CDD" id="cd12203">
    <property type="entry name" value="GT1"/>
    <property type="match status" value="1"/>
</dbReference>
<dbReference type="InterPro" id="IPR009057">
    <property type="entry name" value="Homeodomain-like_sf"/>
</dbReference>
<dbReference type="SUPFAM" id="SSF46689">
    <property type="entry name" value="Homeodomain-like"/>
    <property type="match status" value="1"/>
</dbReference>
<dbReference type="Gene3D" id="1.10.10.60">
    <property type="entry name" value="Homeodomain-like"/>
    <property type="match status" value="1"/>
</dbReference>
<dbReference type="InterPro" id="IPR001005">
    <property type="entry name" value="SANT/Myb"/>
</dbReference>
<organism evidence="8 9">
    <name type="scientific">Basidiobolus meristosporus CBS 931.73</name>
    <dbReference type="NCBI Taxonomy" id="1314790"/>
    <lineage>
        <taxon>Eukaryota</taxon>
        <taxon>Fungi</taxon>
        <taxon>Fungi incertae sedis</taxon>
        <taxon>Zoopagomycota</taxon>
        <taxon>Entomophthoromycotina</taxon>
        <taxon>Basidiobolomycetes</taxon>
        <taxon>Basidiobolales</taxon>
        <taxon>Basidiobolaceae</taxon>
        <taxon>Basidiobolus</taxon>
    </lineage>
</organism>
<dbReference type="SMART" id="SM00717">
    <property type="entry name" value="SANT"/>
    <property type="match status" value="1"/>
</dbReference>
<dbReference type="PROSITE" id="PS50090">
    <property type="entry name" value="MYB_LIKE"/>
    <property type="match status" value="1"/>
</dbReference>
<dbReference type="OrthoDB" id="5600207at2759"/>